<feature type="region of interest" description="Disordered" evidence="1">
    <location>
        <begin position="131"/>
        <end position="174"/>
    </location>
</feature>
<gene>
    <name evidence="2" type="ORF">C2857_006549</name>
</gene>
<feature type="region of interest" description="Disordered" evidence="1">
    <location>
        <begin position="1"/>
        <end position="46"/>
    </location>
</feature>
<feature type="region of interest" description="Disordered" evidence="1">
    <location>
        <begin position="456"/>
        <end position="514"/>
    </location>
</feature>
<keyword evidence="3" id="KW-1185">Reference proteome</keyword>
<dbReference type="AlphaFoldDB" id="A0A7S9KQH3"/>
<protein>
    <submittedName>
        <fullName evidence="2">Uncharacterized protein</fullName>
    </submittedName>
</protein>
<reference evidence="2 3" key="1">
    <citation type="journal article" date="2018" name="PLoS Genet.">
        <title>Repeat elements organise 3D genome structure and mediate transcription in the filamentous fungus Epichloe festucae.</title>
        <authorList>
            <person name="Winter D.J."/>
            <person name="Ganley A.R.D."/>
            <person name="Young C.A."/>
            <person name="Liachko I."/>
            <person name="Schardl C.L."/>
            <person name="Dupont P.Y."/>
            <person name="Berry D."/>
            <person name="Ram A."/>
            <person name="Scott B."/>
            <person name="Cox M.P."/>
        </authorList>
    </citation>
    <scope>NUCLEOTIDE SEQUENCE [LARGE SCALE GENOMIC DNA]</scope>
    <source>
        <strain evidence="2 3">Fl1</strain>
    </source>
</reference>
<dbReference type="EMBL" id="CP031386">
    <property type="protein sequence ID" value="QPG97570.1"/>
    <property type="molecule type" value="Genomic_DNA"/>
</dbReference>
<feature type="compositionally biased region" description="Basic residues" evidence="1">
    <location>
        <begin position="503"/>
        <end position="514"/>
    </location>
</feature>
<evidence type="ECO:0000313" key="3">
    <source>
        <dbReference type="Proteomes" id="UP000594364"/>
    </source>
</evidence>
<feature type="compositionally biased region" description="Low complexity" evidence="1">
    <location>
        <begin position="153"/>
        <end position="173"/>
    </location>
</feature>
<feature type="compositionally biased region" description="Basic and acidic residues" evidence="1">
    <location>
        <begin position="22"/>
        <end position="36"/>
    </location>
</feature>
<evidence type="ECO:0000256" key="1">
    <source>
        <dbReference type="SAM" id="MobiDB-lite"/>
    </source>
</evidence>
<accession>A0A7S9KQH3</accession>
<sequence length="514" mass="57201">MVTRSGSKSQAIYSNSRKRQLRQLEEGELEHSCPKRREIRHPTFSPPELYENLSTKYLEKNALRALSAKIPEINPVVTEPVKSPPLRPYLPYFGRTRHSASQLSDIAQHVECEGPPDLSDLRGYRAPTLPYSSAMESSQSSLGRRKRGSFKISRSPSKSRGTTTSTSTKSAGPYDRSFLQHLIDHGILPPDYEYEDGRLPPKAENLALIDHVLGEQVEALSPAQVSNADFRHFQRENSHATKERQVMSAIIPIIEGRIQDPRCVCGEIPFTNLDHLTNGWLVAGNPDRCFGSRPESLKRRIRDRLSNSICPFTQEDLPILPNFFLEVKGPDGSAAVAERQLLYVMSLGERGYLRLLSYGSPQPIYDNKAHTLGFSYLSGQLNAYACHAVPPSTPKGRPTFVMTLVNSWSVKGNREHFCKGTSAYRNGITWAKALRDKVIKEANQKATSLGSSVLLRGESDDDVSGEGTIMTSQGTAVDGGRSISQQHESDTSVDELSMDQPPPKRKSRFPTKRP</sequence>
<feature type="compositionally biased region" description="Polar residues" evidence="1">
    <location>
        <begin position="1"/>
        <end position="15"/>
    </location>
</feature>
<dbReference type="OrthoDB" id="4503105at2759"/>
<feature type="compositionally biased region" description="Polar residues" evidence="1">
    <location>
        <begin position="131"/>
        <end position="142"/>
    </location>
</feature>
<dbReference type="Proteomes" id="UP000594364">
    <property type="component" value="Chromosome 2"/>
</dbReference>
<proteinExistence type="predicted"/>
<organism evidence="2 3">
    <name type="scientific">Epichloe festucae (strain Fl1)</name>
    <dbReference type="NCBI Taxonomy" id="877507"/>
    <lineage>
        <taxon>Eukaryota</taxon>
        <taxon>Fungi</taxon>
        <taxon>Dikarya</taxon>
        <taxon>Ascomycota</taxon>
        <taxon>Pezizomycotina</taxon>
        <taxon>Sordariomycetes</taxon>
        <taxon>Hypocreomycetidae</taxon>
        <taxon>Hypocreales</taxon>
        <taxon>Clavicipitaceae</taxon>
        <taxon>Epichloe</taxon>
    </lineage>
</organism>
<evidence type="ECO:0000313" key="2">
    <source>
        <dbReference type="EMBL" id="QPG97570.1"/>
    </source>
</evidence>
<name>A0A7S9KQH3_EPIFF</name>